<dbReference type="InterPro" id="IPR000868">
    <property type="entry name" value="Isochorismatase-like_dom"/>
</dbReference>
<accession>A0ABV1H8Z2</accession>
<keyword evidence="2 4" id="KW-0378">Hydrolase</keyword>
<evidence type="ECO:0000313" key="4">
    <source>
        <dbReference type="EMBL" id="MEQ2556190.1"/>
    </source>
</evidence>
<dbReference type="InterPro" id="IPR050272">
    <property type="entry name" value="Isochorismatase-like_hydrls"/>
</dbReference>
<dbReference type="EMBL" id="JBBMFS010000019">
    <property type="protein sequence ID" value="MEQ2556190.1"/>
    <property type="molecule type" value="Genomic_DNA"/>
</dbReference>
<keyword evidence="5" id="KW-1185">Reference proteome</keyword>
<reference evidence="4" key="1">
    <citation type="submission" date="2024-03" db="EMBL/GenBank/DDBJ databases">
        <title>Human intestinal bacterial collection.</title>
        <authorList>
            <person name="Pauvert C."/>
            <person name="Hitch T.C.A."/>
            <person name="Clavel T."/>
        </authorList>
    </citation>
    <scope>NUCLEOTIDE SEQUENCE [LARGE SCALE GENOMIC DNA]</scope>
    <source>
        <strain evidence="4">CLA-AA-H89B</strain>
    </source>
</reference>
<dbReference type="SUPFAM" id="SSF52499">
    <property type="entry name" value="Isochorismatase-like hydrolases"/>
    <property type="match status" value="1"/>
</dbReference>
<evidence type="ECO:0000259" key="3">
    <source>
        <dbReference type="Pfam" id="PF00857"/>
    </source>
</evidence>
<dbReference type="GO" id="GO:0016787">
    <property type="term" value="F:hydrolase activity"/>
    <property type="evidence" value="ECO:0007669"/>
    <property type="project" value="UniProtKB-KW"/>
</dbReference>
<comment type="caution">
    <text evidence="4">The sequence shown here is derived from an EMBL/GenBank/DDBJ whole genome shotgun (WGS) entry which is preliminary data.</text>
</comment>
<protein>
    <submittedName>
        <fullName evidence="4">Isochorismatase family cysteine hydrolase</fullName>
        <ecNumber evidence="4">3.-.-.-</ecNumber>
    </submittedName>
</protein>
<gene>
    <name evidence="4" type="ORF">WMO37_14455</name>
</gene>
<comment type="similarity">
    <text evidence="1">Belongs to the isochorismatase family.</text>
</comment>
<name>A0ABV1H8Z2_9FIRM</name>
<proteinExistence type="inferred from homology"/>
<dbReference type="Proteomes" id="UP001546774">
    <property type="component" value="Unassembled WGS sequence"/>
</dbReference>
<dbReference type="PANTHER" id="PTHR43540:SF10">
    <property type="entry name" value="ISOCHORISMATASE"/>
    <property type="match status" value="1"/>
</dbReference>
<dbReference type="CDD" id="cd00431">
    <property type="entry name" value="cysteine_hydrolases"/>
    <property type="match status" value="1"/>
</dbReference>
<evidence type="ECO:0000256" key="2">
    <source>
        <dbReference type="ARBA" id="ARBA00022801"/>
    </source>
</evidence>
<dbReference type="Pfam" id="PF00857">
    <property type="entry name" value="Isochorismatase"/>
    <property type="match status" value="1"/>
</dbReference>
<organism evidence="4 5">
    <name type="scientific">Lachnospira intestinalis</name>
    <dbReference type="NCBI Taxonomy" id="3133158"/>
    <lineage>
        <taxon>Bacteria</taxon>
        <taxon>Bacillati</taxon>
        <taxon>Bacillota</taxon>
        <taxon>Clostridia</taxon>
        <taxon>Lachnospirales</taxon>
        <taxon>Lachnospiraceae</taxon>
        <taxon>Lachnospira</taxon>
    </lineage>
</organism>
<evidence type="ECO:0000256" key="1">
    <source>
        <dbReference type="ARBA" id="ARBA00006336"/>
    </source>
</evidence>
<feature type="domain" description="Isochorismatase-like" evidence="3">
    <location>
        <begin position="5"/>
        <end position="164"/>
    </location>
</feature>
<dbReference type="PANTHER" id="PTHR43540">
    <property type="entry name" value="PEROXYUREIDOACRYLATE/UREIDOACRYLATE AMIDOHYDROLASE-RELATED"/>
    <property type="match status" value="1"/>
</dbReference>
<evidence type="ECO:0000313" key="5">
    <source>
        <dbReference type="Proteomes" id="UP001546774"/>
    </source>
</evidence>
<dbReference type="InterPro" id="IPR036380">
    <property type="entry name" value="Isochorismatase-like_sf"/>
</dbReference>
<sequence length="185" mass="20594">MSKKLLVVIDMQNDFITGALGNAQCRAVVSNVVKKVNHTDADIVYTLDTHGEDYPDTQEGRKLPVKHCIKGTPGWELIPELEHIQEKTHFEKNTFGSTGLAEWIRKQGYTEVELIGVCTDICVISNAMTIKAFNPEVEISVDAGCCAGVTPQSHKTALDAMKGCQIRIEEWMLKNDDKMLTSDRQ</sequence>
<dbReference type="Gene3D" id="3.40.50.850">
    <property type="entry name" value="Isochorismatase-like"/>
    <property type="match status" value="1"/>
</dbReference>
<dbReference type="EC" id="3.-.-.-" evidence="4"/>